<dbReference type="CDD" id="cd02257">
    <property type="entry name" value="Peptidase_C19"/>
    <property type="match status" value="1"/>
</dbReference>
<dbReference type="Pfam" id="PF00443">
    <property type="entry name" value="UCH"/>
    <property type="match status" value="1"/>
</dbReference>
<accession>A0A2A4YLH4</accession>
<dbReference type="Gene3D" id="3.90.70.10">
    <property type="entry name" value="Cysteine proteinases"/>
    <property type="match status" value="1"/>
</dbReference>
<dbReference type="PROSITE" id="PS50235">
    <property type="entry name" value="USP_3"/>
    <property type="match status" value="1"/>
</dbReference>
<proteinExistence type="predicted"/>
<dbReference type="PANTHER" id="PTHR24006">
    <property type="entry name" value="UBIQUITIN CARBOXYL-TERMINAL HYDROLASE"/>
    <property type="match status" value="1"/>
</dbReference>
<dbReference type="InterPro" id="IPR038765">
    <property type="entry name" value="Papain-like_cys_pep_sf"/>
</dbReference>
<dbReference type="InterPro" id="IPR001394">
    <property type="entry name" value="Peptidase_C19_UCH"/>
</dbReference>
<dbReference type="InterPro" id="IPR028889">
    <property type="entry name" value="USP"/>
</dbReference>
<dbReference type="AlphaFoldDB" id="A0A2A4YLH4"/>
<evidence type="ECO:0000313" key="2">
    <source>
        <dbReference type="EMBL" id="PCI95693.1"/>
    </source>
</evidence>
<evidence type="ECO:0000259" key="1">
    <source>
        <dbReference type="PROSITE" id="PS50235"/>
    </source>
</evidence>
<reference evidence="3" key="1">
    <citation type="submission" date="2017-08" db="EMBL/GenBank/DDBJ databases">
        <title>A dynamic microbial community with high functional redundancy inhabits the cold, oxic subseafloor aquifer.</title>
        <authorList>
            <person name="Tully B.J."/>
            <person name="Wheat C.G."/>
            <person name="Glazer B.T."/>
            <person name="Huber J.A."/>
        </authorList>
    </citation>
    <scope>NUCLEOTIDE SEQUENCE [LARGE SCALE GENOMIC DNA]</scope>
</reference>
<evidence type="ECO:0000313" key="3">
    <source>
        <dbReference type="Proteomes" id="UP000217838"/>
    </source>
</evidence>
<protein>
    <recommendedName>
        <fullName evidence="1">USP domain-containing protein</fullName>
    </recommendedName>
</protein>
<dbReference type="GO" id="GO:0005829">
    <property type="term" value="C:cytosol"/>
    <property type="evidence" value="ECO:0007669"/>
    <property type="project" value="TreeGrafter"/>
</dbReference>
<dbReference type="InterPro" id="IPR050164">
    <property type="entry name" value="Peptidase_C19"/>
</dbReference>
<dbReference type="GO" id="GO:0004843">
    <property type="term" value="F:cysteine-type deubiquitinase activity"/>
    <property type="evidence" value="ECO:0007669"/>
    <property type="project" value="InterPro"/>
</dbReference>
<organism evidence="2 3">
    <name type="scientific">Aerophobetes bacterium</name>
    <dbReference type="NCBI Taxonomy" id="2030807"/>
    <lineage>
        <taxon>Bacteria</taxon>
        <taxon>Candidatus Aerophobota</taxon>
    </lineage>
</organism>
<dbReference type="GO" id="GO:0016579">
    <property type="term" value="P:protein deubiquitination"/>
    <property type="evidence" value="ECO:0007669"/>
    <property type="project" value="InterPro"/>
</dbReference>
<dbReference type="SUPFAM" id="SSF54001">
    <property type="entry name" value="Cysteine proteinases"/>
    <property type="match status" value="1"/>
</dbReference>
<sequence length="608" mass="68699">MTLNASLNLRIHSEALITELLACINDTSTKGSVTSKKLLELVTPCLADIAVIEKRKGLAKKTPPILIESYRKLRAAEVIVHMEPRKNKFPAGYQGLLNAIEKIQTIAQNRLYTTFLTEQEAKELENDYVSCKENLEGYIKTKDLAPLADIARENIALTKDVIKLLSDDDKTATLSSLIATLEKKLKVFSAKAIKKNGSTNVGGNDCFLNACYQFFKTKELQDHFVRNLPKELWEIFATSEPNSALMRKRLVEQTGFGQAVRSNWLDPYTAQLDSTEVLNHLFPRLYAEDNSYKPPTVEEIEERTLVKRDGRKKSYLLIYIFMKTFDQISRACSYIAHSYFVRCLFGTEGGIEYHPSLAHAIVNPASISQERKSAWAQRTLLPAGQMIEDQGNPLYFKTKLRIEYTPDQDVPDVHADAAHEMWQVAKAGDVGLSIKIDDDPYLPLKLVKSGDAYQLNEIFRHHFQEENAISTLTRGDRVYTAQMKKTFTLQDSPEGFMLSFSRAVKNEAGQDVKITDPIKGIESTLKIAADLTEDQAEKHYELRSFMTHRGTRASGGHMVAYRKEKDGDDGQEAWFIYNDSTVTKVANEAEALKAAERSYVLFYRKASS</sequence>
<gene>
    <name evidence="2" type="ORF">COB11_01545</name>
</gene>
<feature type="domain" description="USP" evidence="1">
    <location>
        <begin position="196"/>
        <end position="606"/>
    </location>
</feature>
<dbReference type="Proteomes" id="UP000217838">
    <property type="component" value="Unassembled WGS sequence"/>
</dbReference>
<comment type="caution">
    <text evidence="2">The sequence shown here is derived from an EMBL/GenBank/DDBJ whole genome shotgun (WGS) entry which is preliminary data.</text>
</comment>
<dbReference type="EMBL" id="NVUU01000011">
    <property type="protein sequence ID" value="PCI95693.1"/>
    <property type="molecule type" value="Genomic_DNA"/>
</dbReference>
<name>A0A2A4YLH4_UNCAE</name>